<evidence type="ECO:0000313" key="9">
    <source>
        <dbReference type="Proteomes" id="UP000815677"/>
    </source>
</evidence>
<protein>
    <submittedName>
        <fullName evidence="8">Gpr1 family protein</fullName>
    </submittedName>
</protein>
<dbReference type="PANTHER" id="PTHR31123">
    <property type="entry name" value="ACCUMULATION OF DYADS PROTEIN 2-RELATED"/>
    <property type="match status" value="1"/>
</dbReference>
<evidence type="ECO:0000256" key="2">
    <source>
        <dbReference type="ARBA" id="ARBA00005587"/>
    </source>
</evidence>
<keyword evidence="3 7" id="KW-0812">Transmembrane</keyword>
<dbReference type="Pfam" id="PF01184">
    <property type="entry name" value="Gpr1_Fun34_YaaH"/>
    <property type="match status" value="1"/>
</dbReference>
<organism evidence="8 9">
    <name type="scientific">Mycena chlorophos</name>
    <name type="common">Agaric fungus</name>
    <name type="synonym">Agaricus chlorophos</name>
    <dbReference type="NCBI Taxonomy" id="658473"/>
    <lineage>
        <taxon>Eukaryota</taxon>
        <taxon>Fungi</taxon>
        <taxon>Dikarya</taxon>
        <taxon>Basidiomycota</taxon>
        <taxon>Agaricomycotina</taxon>
        <taxon>Agaricomycetes</taxon>
        <taxon>Agaricomycetidae</taxon>
        <taxon>Agaricales</taxon>
        <taxon>Marasmiineae</taxon>
        <taxon>Mycenaceae</taxon>
        <taxon>Mycena</taxon>
    </lineage>
</organism>
<gene>
    <name evidence="8" type="ORF">MCHLO_12547</name>
</gene>
<feature type="region of interest" description="Disordered" evidence="6">
    <location>
        <begin position="932"/>
        <end position="976"/>
    </location>
</feature>
<feature type="compositionally biased region" description="Polar residues" evidence="6">
    <location>
        <begin position="961"/>
        <end position="970"/>
    </location>
</feature>
<accession>A0ABQ0LXI6</accession>
<reference evidence="8" key="1">
    <citation type="submission" date="2014-09" db="EMBL/GenBank/DDBJ databases">
        <title>Genome sequence of the luminous mushroom Mycena chlorophos for searching fungal bioluminescence genes.</title>
        <authorList>
            <person name="Tanaka Y."/>
            <person name="Kasuga D."/>
            <person name="Oba Y."/>
            <person name="Hase S."/>
            <person name="Sato K."/>
            <person name="Oba Y."/>
            <person name="Sakakibara Y."/>
        </authorList>
    </citation>
    <scope>NUCLEOTIDE SEQUENCE</scope>
</reference>
<comment type="subcellular location">
    <subcellularLocation>
        <location evidence="1">Membrane</location>
        <topology evidence="1">Multi-pass membrane protein</topology>
    </subcellularLocation>
</comment>
<feature type="transmembrane region" description="Helical" evidence="7">
    <location>
        <begin position="704"/>
        <end position="726"/>
    </location>
</feature>
<dbReference type="InterPro" id="IPR051633">
    <property type="entry name" value="AceTr"/>
</dbReference>
<dbReference type="InterPro" id="IPR000791">
    <property type="entry name" value="Gpr1/Fun34/SatP-like"/>
</dbReference>
<evidence type="ECO:0000256" key="5">
    <source>
        <dbReference type="ARBA" id="ARBA00023136"/>
    </source>
</evidence>
<dbReference type="Proteomes" id="UP000815677">
    <property type="component" value="Unassembled WGS sequence"/>
</dbReference>
<feature type="transmembrane region" description="Helical" evidence="7">
    <location>
        <begin position="149"/>
        <end position="167"/>
    </location>
</feature>
<evidence type="ECO:0000256" key="7">
    <source>
        <dbReference type="SAM" id="Phobius"/>
    </source>
</evidence>
<evidence type="ECO:0000256" key="1">
    <source>
        <dbReference type="ARBA" id="ARBA00004141"/>
    </source>
</evidence>
<feature type="transmembrane region" description="Helical" evidence="7">
    <location>
        <begin position="125"/>
        <end position="142"/>
    </location>
</feature>
<keyword evidence="9" id="KW-1185">Reference proteome</keyword>
<evidence type="ECO:0000256" key="4">
    <source>
        <dbReference type="ARBA" id="ARBA00022989"/>
    </source>
</evidence>
<dbReference type="PANTHER" id="PTHR31123:SF1">
    <property type="entry name" value="ACCUMULATION OF DYADS PROTEIN 2-RELATED"/>
    <property type="match status" value="1"/>
</dbReference>
<dbReference type="EMBL" id="DF849135">
    <property type="protein sequence ID" value="GAT55820.1"/>
    <property type="molecule type" value="Genomic_DNA"/>
</dbReference>
<feature type="region of interest" description="Disordered" evidence="6">
    <location>
        <begin position="852"/>
        <end position="920"/>
    </location>
</feature>
<dbReference type="NCBIfam" id="NF038013">
    <property type="entry name" value="AceTr_1"/>
    <property type="match status" value="1"/>
</dbReference>
<evidence type="ECO:0000256" key="3">
    <source>
        <dbReference type="ARBA" id="ARBA00022692"/>
    </source>
</evidence>
<keyword evidence="5 7" id="KW-0472">Membrane</keyword>
<feature type="transmembrane region" description="Helical" evidence="7">
    <location>
        <begin position="57"/>
        <end position="76"/>
    </location>
</feature>
<evidence type="ECO:0000256" key="6">
    <source>
        <dbReference type="SAM" id="MobiDB-lite"/>
    </source>
</evidence>
<feature type="transmembrane region" description="Helical" evidence="7">
    <location>
        <begin position="173"/>
        <end position="191"/>
    </location>
</feature>
<feature type="compositionally biased region" description="Polar residues" evidence="6">
    <location>
        <begin position="859"/>
        <end position="874"/>
    </location>
</feature>
<feature type="compositionally biased region" description="Polar residues" evidence="6">
    <location>
        <begin position="802"/>
        <end position="830"/>
    </location>
</feature>
<feature type="region of interest" description="Disordered" evidence="6">
    <location>
        <begin position="802"/>
        <end position="839"/>
    </location>
</feature>
<sequence length="976" mass="103580">MSDIEKGHGSTMTSSPRAIPGAYIANPGPLGLLGFASTTFILSFYNVAVDGIMTPNVVVGMALFYGGLAQLLAGMWEYPRGNTFGATAFASYGAFWISFATIFWPGSGILTAYTDPNELNKALGIYLWSWFIVTSIFLIVSLRKSIGFIALLFFLDLTFLFLAAGKFTTNVNVTKAGGGLGIVTAFIAYYIGLSDMLAAERAAVIGLPVGCVTWWIPSHNAYLDKLLIGFVEICLDGISPGAAFRGRGLIMRGTSKDVFDKRDSQSAKRFALRRGSRRKNMSAALVDANIPLISPSGQFATCLSFLAQSPMASANSEPVNIIVDDTLLFAQPNTVLGNPNTGNFWTLGPDDFGFPARYNDTVLIIQSDFGKDGWFFSFDGAAVALYGITPPLSFNQTIGFSAFPFDTNSDLSTANPATFPATKYAQPAFGGQIYRTPTLSTGASAIEVGFTGASGIVLDYAVVTVGNLTDLRGQTVILDDTSSEVFWSGDWAATTDSSVDVPCFMPFDTLFNDNGTTPFTATMHPYENTTHQSSNVGDAFIFQFSGAAPLVSGITPSSDSTGSDWLLSMSFTLFNGTSTTPTSSIITNFTRDVTDSTRPQFVYFSDPLLESGDHTLVAKILAVAGATSPLPQAQIDFITYLPAFQSASQKASFDPGANAAALLNAAATAASNASTVAASATGSSTSTVASAGGGASSSNHAGAIAGGVVGGLGFILIVLLVLFWFLRRRMKRRDADDMSGTYGNPTFVRPFAVYSSQGQNQPLGSSSTQNIVTTSEGDNTQSYSHSSSAPLVYEPYVPAKTGTSAGSTTQLSPLRTVTTKPESIRTVHTTETTHSRNSELQLQMRELQTQVQSLTQQLRGGQSLSDTGNNTRNPSAAMDTELERRETVTSSLPPSYRRGTRSDAGFTESESVRGSLPPIPVDLEHRTCGDDAEALNSTDGGLVLDDNGLQVGPRGPRVRAGSTNRRQMQLRTALDA</sequence>
<evidence type="ECO:0000313" key="8">
    <source>
        <dbReference type="EMBL" id="GAT55820.1"/>
    </source>
</evidence>
<name>A0ABQ0LXI6_MYCCL</name>
<proteinExistence type="inferred from homology"/>
<feature type="transmembrane region" description="Helical" evidence="7">
    <location>
        <begin position="83"/>
        <end position="105"/>
    </location>
</feature>
<keyword evidence="4 7" id="KW-1133">Transmembrane helix</keyword>
<feature type="transmembrane region" description="Helical" evidence="7">
    <location>
        <begin position="21"/>
        <end position="45"/>
    </location>
</feature>
<feature type="region of interest" description="Disordered" evidence="6">
    <location>
        <begin position="757"/>
        <end position="788"/>
    </location>
</feature>
<comment type="similarity">
    <text evidence="2">Belongs to the acetate uptake transporter (AceTr) (TC 2.A.96) family.</text>
</comment>